<feature type="transmembrane region" description="Helical" evidence="1">
    <location>
        <begin position="20"/>
        <end position="42"/>
    </location>
</feature>
<dbReference type="Pfam" id="PF10326">
    <property type="entry name" value="7TM_GPCR_Str"/>
    <property type="match status" value="1"/>
</dbReference>
<evidence type="ECO:0000256" key="1">
    <source>
        <dbReference type="SAM" id="Phobius"/>
    </source>
</evidence>
<comment type="caution">
    <text evidence="2">The sequence shown here is derived from an EMBL/GenBank/DDBJ whole genome shotgun (WGS) entry which is preliminary data.</text>
</comment>
<protein>
    <submittedName>
        <fullName evidence="2">Serpentine type 7TM GPCR chemoreceptor str domain-containing protein</fullName>
    </submittedName>
</protein>
<reference evidence="2" key="1">
    <citation type="submission" date="2022-01" db="EMBL/GenBank/DDBJ databases">
        <title>Genome Sequence Resource for Two Populations of Ditylenchus destructor, the Migratory Endoparasitic Phytonematode.</title>
        <authorList>
            <person name="Zhang H."/>
            <person name="Lin R."/>
            <person name="Xie B."/>
        </authorList>
    </citation>
    <scope>NUCLEOTIDE SEQUENCE</scope>
    <source>
        <strain evidence="2">BazhouSP</strain>
    </source>
</reference>
<evidence type="ECO:0000313" key="3">
    <source>
        <dbReference type="Proteomes" id="UP001201812"/>
    </source>
</evidence>
<organism evidence="2 3">
    <name type="scientific">Ditylenchus destructor</name>
    <dbReference type="NCBI Taxonomy" id="166010"/>
    <lineage>
        <taxon>Eukaryota</taxon>
        <taxon>Metazoa</taxon>
        <taxon>Ecdysozoa</taxon>
        <taxon>Nematoda</taxon>
        <taxon>Chromadorea</taxon>
        <taxon>Rhabditida</taxon>
        <taxon>Tylenchina</taxon>
        <taxon>Tylenchomorpha</taxon>
        <taxon>Sphaerularioidea</taxon>
        <taxon>Anguinidae</taxon>
        <taxon>Anguininae</taxon>
        <taxon>Ditylenchus</taxon>
    </lineage>
</organism>
<proteinExistence type="predicted"/>
<dbReference type="SUPFAM" id="SSF81321">
    <property type="entry name" value="Family A G protein-coupled receptor-like"/>
    <property type="match status" value="1"/>
</dbReference>
<keyword evidence="3" id="KW-1185">Reference proteome</keyword>
<dbReference type="InterPro" id="IPR019428">
    <property type="entry name" value="7TM_GPCR_serpentine_rcpt_Str"/>
</dbReference>
<feature type="transmembrane region" description="Helical" evidence="1">
    <location>
        <begin position="54"/>
        <end position="77"/>
    </location>
</feature>
<keyword evidence="1" id="KW-0472">Membrane</keyword>
<gene>
    <name evidence="2" type="ORF">DdX_14339</name>
</gene>
<accession>A0AAD4MSZ5</accession>
<keyword evidence="1" id="KW-0812">Transmembrane</keyword>
<sequence>MASQFISQRTVHELNSQISVALVVQAILPLGMIFVAFAYMGYAQISKAPQSSSAITFITIFFYWVPVINPLCTLIIVKRYRKQISSLFKCHQESPSISVTKATIVVVKC</sequence>
<evidence type="ECO:0000313" key="2">
    <source>
        <dbReference type="EMBL" id="KAI1704342.1"/>
    </source>
</evidence>
<name>A0AAD4MSZ5_9BILA</name>
<dbReference type="AlphaFoldDB" id="A0AAD4MSZ5"/>
<keyword evidence="1" id="KW-1133">Transmembrane helix</keyword>
<dbReference type="Proteomes" id="UP001201812">
    <property type="component" value="Unassembled WGS sequence"/>
</dbReference>
<dbReference type="EMBL" id="JAKKPZ010000069">
    <property type="protein sequence ID" value="KAI1704342.1"/>
    <property type="molecule type" value="Genomic_DNA"/>
</dbReference>